<proteinExistence type="predicted"/>
<gene>
    <name evidence="1" type="ORF">GF359_07995</name>
</gene>
<dbReference type="InterPro" id="IPR004155">
    <property type="entry name" value="PBS_lyase_HEAT"/>
</dbReference>
<dbReference type="Gene3D" id="1.25.10.10">
    <property type="entry name" value="Leucine-rich Repeat Variant"/>
    <property type="match status" value="3"/>
</dbReference>
<protein>
    <recommendedName>
        <fullName evidence="3">HEAT repeat domain-containing protein</fullName>
    </recommendedName>
</protein>
<dbReference type="AlphaFoldDB" id="A0A9D5QDI8"/>
<name>A0A9D5QDI8_UNCW3</name>
<accession>A0A9D5QDI8</accession>
<dbReference type="EMBL" id="WJKJ01000265">
    <property type="protein sequence ID" value="MBD3365142.1"/>
    <property type="molecule type" value="Genomic_DNA"/>
</dbReference>
<dbReference type="GO" id="GO:0016491">
    <property type="term" value="F:oxidoreductase activity"/>
    <property type="evidence" value="ECO:0007669"/>
    <property type="project" value="TreeGrafter"/>
</dbReference>
<dbReference type="InterPro" id="IPR011989">
    <property type="entry name" value="ARM-like"/>
</dbReference>
<comment type="caution">
    <text evidence="1">The sequence shown here is derived from an EMBL/GenBank/DDBJ whole genome shotgun (WGS) entry which is preliminary data.</text>
</comment>
<organism evidence="1 2">
    <name type="scientific">candidate division WOR-3 bacterium</name>
    <dbReference type="NCBI Taxonomy" id="2052148"/>
    <lineage>
        <taxon>Bacteria</taxon>
        <taxon>Bacteria division WOR-3</taxon>
    </lineage>
</organism>
<dbReference type="PANTHER" id="PTHR12697:SF5">
    <property type="entry name" value="DEOXYHYPUSINE HYDROXYLASE"/>
    <property type="match status" value="1"/>
</dbReference>
<dbReference type="SUPFAM" id="SSF48371">
    <property type="entry name" value="ARM repeat"/>
    <property type="match status" value="1"/>
</dbReference>
<evidence type="ECO:0000313" key="1">
    <source>
        <dbReference type="EMBL" id="MBD3365142.1"/>
    </source>
</evidence>
<dbReference type="SMART" id="SM00567">
    <property type="entry name" value="EZ_HEAT"/>
    <property type="match status" value="5"/>
</dbReference>
<dbReference type="PANTHER" id="PTHR12697">
    <property type="entry name" value="PBS LYASE HEAT-LIKE PROTEIN"/>
    <property type="match status" value="1"/>
</dbReference>
<dbReference type="InterPro" id="IPR016024">
    <property type="entry name" value="ARM-type_fold"/>
</dbReference>
<dbReference type="Proteomes" id="UP000630660">
    <property type="component" value="Unassembled WGS sequence"/>
</dbReference>
<evidence type="ECO:0008006" key="3">
    <source>
        <dbReference type="Google" id="ProtNLM"/>
    </source>
</evidence>
<reference evidence="1" key="1">
    <citation type="submission" date="2019-11" db="EMBL/GenBank/DDBJ databases">
        <title>Microbial mats filling the niche in hypersaline microbial mats.</title>
        <authorList>
            <person name="Wong H.L."/>
            <person name="Macleod F.I."/>
            <person name="White R.A. III"/>
            <person name="Burns B.P."/>
        </authorList>
    </citation>
    <scope>NUCLEOTIDE SEQUENCE</scope>
    <source>
        <strain evidence="1">Bin_327</strain>
    </source>
</reference>
<dbReference type="Pfam" id="PF03130">
    <property type="entry name" value="HEAT_PBS"/>
    <property type="match status" value="1"/>
</dbReference>
<evidence type="ECO:0000313" key="2">
    <source>
        <dbReference type="Proteomes" id="UP000630660"/>
    </source>
</evidence>
<sequence>MLMVLAEVDEERAREIAAGYLKSEDVRKKRTAAANLGRIDDSAYIPYLVNLLDDKDKETACYAAYSLGFLGDTSGAQLLREAAYDTQTNDDYNSRVLFDKLPAALIEPVIYPFLTTDFGQPTRTSIEAVGILADTPAVPYLIGFLKDTDTAMQRLALEALGRIDAPSTSEYVYPFLESDYYQLKEAAIKALGRMGDTSAVERLNLMLFWEPSAEGLMIRHTIMEALAMTGSRKALPALAATLDNADPYLALKILDYLTRAADTAYVPYVEPFLADTLAPLRIRAAAAVLALSGNN</sequence>
<dbReference type="Pfam" id="PF13646">
    <property type="entry name" value="HEAT_2"/>
    <property type="match status" value="2"/>
</dbReference>